<sequence length="256" mass="28086">MCIAHQFCDRIYEAQKETKDAAYPWIEISAGTPKATAISGCLSILLVEGCGNGGSFQWQNMRSPGSSLPPANAGHRSRLMIHTIFVTPTLLHKDPASVCAGVVHGSNGSLASNGGCHKVKIDHLNGESRSPPLPTTHSAIHGMSSASRIQDSNVHLRLYTGSKAIPRKAIDDVRVHCRPSLSSEIIRLDITVRGFRHRRRSDRPRCRDGHAGINAKPLEKSRRRRMVYVMTDFGLMSLSGFVRKAYSPPADVRSDR</sequence>
<gene>
    <name evidence="1" type="ORF">BT62DRAFT_1008542</name>
</gene>
<dbReference type="Proteomes" id="UP000812287">
    <property type="component" value="Unassembled WGS sequence"/>
</dbReference>
<proteinExistence type="predicted"/>
<protein>
    <submittedName>
        <fullName evidence="1">Uncharacterized protein</fullName>
    </submittedName>
</protein>
<evidence type="ECO:0000313" key="1">
    <source>
        <dbReference type="EMBL" id="KAG7443865.1"/>
    </source>
</evidence>
<organism evidence="1 2">
    <name type="scientific">Guyanagaster necrorhizus</name>
    <dbReference type="NCBI Taxonomy" id="856835"/>
    <lineage>
        <taxon>Eukaryota</taxon>
        <taxon>Fungi</taxon>
        <taxon>Dikarya</taxon>
        <taxon>Basidiomycota</taxon>
        <taxon>Agaricomycotina</taxon>
        <taxon>Agaricomycetes</taxon>
        <taxon>Agaricomycetidae</taxon>
        <taxon>Agaricales</taxon>
        <taxon>Marasmiineae</taxon>
        <taxon>Physalacriaceae</taxon>
        <taxon>Guyanagaster</taxon>
    </lineage>
</organism>
<accession>A0A9P7VP22</accession>
<evidence type="ECO:0000313" key="2">
    <source>
        <dbReference type="Proteomes" id="UP000812287"/>
    </source>
</evidence>
<dbReference type="AlphaFoldDB" id="A0A9P7VP22"/>
<comment type="caution">
    <text evidence="1">The sequence shown here is derived from an EMBL/GenBank/DDBJ whole genome shotgun (WGS) entry which is preliminary data.</text>
</comment>
<dbReference type="GeneID" id="66099739"/>
<dbReference type="EMBL" id="MU250542">
    <property type="protein sequence ID" value="KAG7443865.1"/>
    <property type="molecule type" value="Genomic_DNA"/>
</dbReference>
<name>A0A9P7VP22_9AGAR</name>
<keyword evidence="2" id="KW-1185">Reference proteome</keyword>
<reference evidence="1" key="1">
    <citation type="submission" date="2020-11" db="EMBL/GenBank/DDBJ databases">
        <title>Adaptations for nitrogen fixation in a non-lichenized fungal sporocarp promotes dispersal by wood-feeding termites.</title>
        <authorList>
            <consortium name="DOE Joint Genome Institute"/>
            <person name="Koch R.A."/>
            <person name="Yoon G."/>
            <person name="Arayal U."/>
            <person name="Lail K."/>
            <person name="Amirebrahimi M."/>
            <person name="Labutti K."/>
            <person name="Lipzen A."/>
            <person name="Riley R."/>
            <person name="Barry K."/>
            <person name="Henrissat B."/>
            <person name="Grigoriev I.V."/>
            <person name="Herr J.R."/>
            <person name="Aime M.C."/>
        </authorList>
    </citation>
    <scope>NUCLEOTIDE SEQUENCE</scope>
    <source>
        <strain evidence="1">MCA 3950</strain>
    </source>
</reference>
<dbReference type="RefSeq" id="XP_043037365.1">
    <property type="nucleotide sequence ID" value="XM_043177452.1"/>
</dbReference>